<dbReference type="SMART" id="SM00382">
    <property type="entry name" value="AAA"/>
    <property type="match status" value="2"/>
</dbReference>
<dbReference type="InterPro" id="IPR017871">
    <property type="entry name" value="ABC_transporter-like_CS"/>
</dbReference>
<keyword evidence="1" id="KW-0547">Nucleotide-binding</keyword>
<dbReference type="AlphaFoldDB" id="A0A1R0WU79"/>
<organism evidence="1 2">
    <name type="scientific">Paenibacillus odorifer</name>
    <dbReference type="NCBI Taxonomy" id="189426"/>
    <lineage>
        <taxon>Bacteria</taxon>
        <taxon>Bacillati</taxon>
        <taxon>Bacillota</taxon>
        <taxon>Bacilli</taxon>
        <taxon>Bacillales</taxon>
        <taxon>Paenibacillaceae</taxon>
        <taxon>Paenibacillus</taxon>
    </lineage>
</organism>
<dbReference type="FunFam" id="3.40.50.300:FF:000011">
    <property type="entry name" value="Putative ABC transporter ATP-binding component"/>
    <property type="match status" value="1"/>
</dbReference>
<dbReference type="PROSITE" id="PS00211">
    <property type="entry name" value="ABC_TRANSPORTER_1"/>
    <property type="match status" value="2"/>
</dbReference>
<dbReference type="InterPro" id="IPR032781">
    <property type="entry name" value="ABC_tran_Xtn"/>
</dbReference>
<dbReference type="Gene3D" id="3.40.50.300">
    <property type="entry name" value="P-loop containing nucleotide triphosphate hydrolases"/>
    <property type="match status" value="2"/>
</dbReference>
<dbReference type="RefSeq" id="WP_036678090.1">
    <property type="nucleotide sequence ID" value="NZ_MKQN01000018.1"/>
</dbReference>
<dbReference type="Pfam" id="PF00005">
    <property type="entry name" value="ABC_tran"/>
    <property type="match status" value="2"/>
</dbReference>
<dbReference type="PANTHER" id="PTHR42855:SF2">
    <property type="entry name" value="DRUG RESISTANCE ABC TRANSPORTER,ATP-BINDING PROTEIN"/>
    <property type="match status" value="1"/>
</dbReference>
<evidence type="ECO:0000313" key="2">
    <source>
        <dbReference type="Proteomes" id="UP000187465"/>
    </source>
</evidence>
<dbReference type="EMBL" id="MKQP01000078">
    <property type="protein sequence ID" value="OMD21452.1"/>
    <property type="molecule type" value="Genomic_DNA"/>
</dbReference>
<dbReference type="SUPFAM" id="SSF52540">
    <property type="entry name" value="P-loop containing nucleoside triphosphate hydrolases"/>
    <property type="match status" value="2"/>
</dbReference>
<dbReference type="PROSITE" id="PS50893">
    <property type="entry name" value="ABC_TRANSPORTER_2"/>
    <property type="match status" value="2"/>
</dbReference>
<keyword evidence="1" id="KW-0067">ATP-binding</keyword>
<sequence length="521" mass="58705">MSLLEVSNLSHAFGDKVLYKQVSLEVYKGEHVGVVGQNGTGKSTLIGILTGEVIPDGGTIKWQPNIKIGHLDQYAVIDGSSTVQSYLRRAFTELYKMEEKMNALYAECAVTGNEVLLQKAADLQERLEALNYYSIESNISKVVTGLGLNAMGMDRPIDQLSGGQRTKVILAKLLLEQPDVLLLDEPTNYLDTTHINWLAEYLIAFDQAFIVVSHNYAFLDKISTSICDIEGETIKKYHGKYADFLRQKEHFRESHIRQYHAQQKKIEATEQYIRKNGAGVNSRIARGRQKQLDRMERVAAPTFVTKASIHFQELPVNAQVALRVDHLVVGYVKPLLPKLTFSIRGGQKIVITGFNGIGKSTLLKTLVGQIPCVAGAFRFAEQVSIGYYEQDLIWENDNMTPIEIVSSFYPKLTIKEIRRHLALCVVKDSHVTQPIRTLSGGEQSKVKLCLLLLTACNFLILDEPTNHLDAETKDALQKALIQFKGTVILVSHEEQFYQGWVDRVINIVDENRNRELKYSHR</sequence>
<protein>
    <submittedName>
        <fullName evidence="1">ABC transporter ATP-binding protein</fullName>
    </submittedName>
</protein>
<name>A0A1R0WU79_9BACL</name>
<dbReference type="GO" id="GO:0005524">
    <property type="term" value="F:ATP binding"/>
    <property type="evidence" value="ECO:0007669"/>
    <property type="project" value="UniProtKB-KW"/>
</dbReference>
<dbReference type="PANTHER" id="PTHR42855">
    <property type="entry name" value="ABC TRANSPORTER ATP-BINDING SUBUNIT"/>
    <property type="match status" value="1"/>
</dbReference>
<dbReference type="CDD" id="cd03221">
    <property type="entry name" value="ABCF_EF-3"/>
    <property type="match status" value="2"/>
</dbReference>
<dbReference type="InterPro" id="IPR003593">
    <property type="entry name" value="AAA+_ATPase"/>
</dbReference>
<reference evidence="1 2" key="1">
    <citation type="submission" date="2016-10" db="EMBL/GenBank/DDBJ databases">
        <title>Paenibacillus species isolates.</title>
        <authorList>
            <person name="Beno S.M."/>
        </authorList>
    </citation>
    <scope>NUCLEOTIDE SEQUENCE [LARGE SCALE GENOMIC DNA]</scope>
    <source>
        <strain evidence="1 2">FSL H7-0604</strain>
    </source>
</reference>
<dbReference type="GO" id="GO:0016887">
    <property type="term" value="F:ATP hydrolysis activity"/>
    <property type="evidence" value="ECO:0007669"/>
    <property type="project" value="InterPro"/>
</dbReference>
<dbReference type="Proteomes" id="UP000187465">
    <property type="component" value="Unassembled WGS sequence"/>
</dbReference>
<evidence type="ECO:0000313" key="1">
    <source>
        <dbReference type="EMBL" id="OMD21452.1"/>
    </source>
</evidence>
<proteinExistence type="predicted"/>
<dbReference type="InterPro" id="IPR027417">
    <property type="entry name" value="P-loop_NTPase"/>
</dbReference>
<dbReference type="InterPro" id="IPR003439">
    <property type="entry name" value="ABC_transporter-like_ATP-bd"/>
</dbReference>
<dbReference type="InterPro" id="IPR051309">
    <property type="entry name" value="ABCF_ATPase"/>
</dbReference>
<gene>
    <name evidence="1" type="ORF">BJP51_07440</name>
</gene>
<comment type="caution">
    <text evidence="1">The sequence shown here is derived from an EMBL/GenBank/DDBJ whole genome shotgun (WGS) entry which is preliminary data.</text>
</comment>
<accession>A0A1R0WU79</accession>
<dbReference type="Pfam" id="PF12848">
    <property type="entry name" value="ABC_tran_Xtn"/>
    <property type="match status" value="1"/>
</dbReference>